<dbReference type="SUPFAM" id="SSF56349">
    <property type="entry name" value="DNA breaking-rejoining enzymes"/>
    <property type="match status" value="1"/>
</dbReference>
<proteinExistence type="inferred from homology"/>
<dbReference type="SUPFAM" id="SSF56672">
    <property type="entry name" value="DNA/RNA polymerases"/>
    <property type="match status" value="1"/>
</dbReference>
<evidence type="ECO:0000313" key="6">
    <source>
        <dbReference type="Proteomes" id="UP000316142"/>
    </source>
</evidence>
<comment type="similarity">
    <text evidence="1">Belongs to the DNA polymerase type-Y family.</text>
</comment>
<accession>A0ABY2Z501</accession>
<gene>
    <name evidence="5" type="ORF">FJW00_15015</name>
</gene>
<reference evidence="5 6" key="1">
    <citation type="submission" date="2019-06" db="EMBL/GenBank/DDBJ databases">
        <title>Taxogenomics and systematics of the genus Pantoea.</title>
        <authorList>
            <person name="Tambong J.T."/>
        </authorList>
    </citation>
    <scope>NUCLEOTIDE SEQUENCE [LARGE SCALE GENOMIC DNA]</scope>
    <source>
        <strain evidence="5 6">LMG 2558</strain>
    </source>
</reference>
<dbReference type="EMBL" id="VHIZ01000051">
    <property type="protein sequence ID" value="TPV23718.1"/>
    <property type="molecule type" value="Genomic_DNA"/>
</dbReference>
<evidence type="ECO:0000313" key="5">
    <source>
        <dbReference type="EMBL" id="TPV23718.1"/>
    </source>
</evidence>
<dbReference type="InterPro" id="IPR001126">
    <property type="entry name" value="UmuC"/>
</dbReference>
<dbReference type="PANTHER" id="PTHR11076">
    <property type="entry name" value="DNA REPAIR POLYMERASE UMUC / TRANSFERASE FAMILY MEMBER"/>
    <property type="match status" value="1"/>
</dbReference>
<protein>
    <recommendedName>
        <fullName evidence="7">Integrase</fullName>
    </recommendedName>
</protein>
<evidence type="ECO:0000256" key="2">
    <source>
        <dbReference type="ARBA" id="ARBA00023172"/>
    </source>
</evidence>
<dbReference type="InterPro" id="IPR011010">
    <property type="entry name" value="DNA_brk_join_enz"/>
</dbReference>
<comment type="caution">
    <text evidence="5">The sequence shown here is derived from an EMBL/GenBank/DDBJ whole genome shotgun (WGS) entry which is preliminary data.</text>
</comment>
<evidence type="ECO:0008006" key="7">
    <source>
        <dbReference type="Google" id="ProtNLM"/>
    </source>
</evidence>
<feature type="domain" description="Tyr recombinase" evidence="4">
    <location>
        <begin position="144"/>
        <end position="347"/>
    </location>
</feature>
<dbReference type="PROSITE" id="PS50173">
    <property type="entry name" value="UMUC"/>
    <property type="match status" value="1"/>
</dbReference>
<dbReference type="InterPro" id="IPR002104">
    <property type="entry name" value="Integrase_catalytic"/>
</dbReference>
<keyword evidence="2" id="KW-0233">DNA recombination</keyword>
<keyword evidence="6" id="KW-1185">Reference proteome</keyword>
<feature type="domain" description="UmuC" evidence="3">
    <location>
        <begin position="1"/>
        <end position="108"/>
    </location>
</feature>
<dbReference type="InterPro" id="IPR050116">
    <property type="entry name" value="DNA_polymerase-Y"/>
</dbReference>
<dbReference type="PROSITE" id="PS51898">
    <property type="entry name" value="TYR_RECOMBINASE"/>
    <property type="match status" value="1"/>
</dbReference>
<evidence type="ECO:0000256" key="1">
    <source>
        <dbReference type="ARBA" id="ARBA00010945"/>
    </source>
</evidence>
<dbReference type="Gene3D" id="1.10.150.20">
    <property type="entry name" value="5' to 3' exonuclease, C-terminal subdomain"/>
    <property type="match status" value="1"/>
</dbReference>
<dbReference type="Proteomes" id="UP000316142">
    <property type="component" value="Unassembled WGS sequence"/>
</dbReference>
<dbReference type="InterPro" id="IPR043128">
    <property type="entry name" value="Rev_trsase/Diguanyl_cyclase"/>
</dbReference>
<dbReference type="Pfam" id="PF00589">
    <property type="entry name" value="Phage_integrase"/>
    <property type="match status" value="1"/>
</dbReference>
<dbReference type="PANTHER" id="PTHR11076:SF34">
    <property type="entry name" value="PROTEIN UMUC"/>
    <property type="match status" value="1"/>
</dbReference>
<dbReference type="Gene3D" id="1.10.443.10">
    <property type="entry name" value="Intergrase catalytic core"/>
    <property type="match status" value="1"/>
</dbReference>
<evidence type="ECO:0000259" key="3">
    <source>
        <dbReference type="PROSITE" id="PS50173"/>
    </source>
</evidence>
<organism evidence="5 6">
    <name type="scientific">Pantoea anthophila</name>
    <dbReference type="NCBI Taxonomy" id="470931"/>
    <lineage>
        <taxon>Bacteria</taxon>
        <taxon>Pseudomonadati</taxon>
        <taxon>Pseudomonadota</taxon>
        <taxon>Gammaproteobacteria</taxon>
        <taxon>Enterobacterales</taxon>
        <taxon>Erwiniaceae</taxon>
        <taxon>Pantoea</taxon>
    </lineage>
</organism>
<dbReference type="InterPro" id="IPR013762">
    <property type="entry name" value="Integrase-like_cat_sf"/>
</dbReference>
<sequence length="457" mass="50306">MSARMMAILGEMAAGQEVYSIDESFLDVTGIGSLIPLEKFGQQMRERIRRETGLIIGVGFGPTKTLAKLANHAAKKWIQTRGVVDLSDRSRQRKLLQLTDVSDVWGIGRRISVRMNQLGITTALQLADSNVSMIRKNFDVITERTVRELNGESCLALEDAPPPKQQIVNSRSFGQNELMRLTISCVTPQADDIPQENGSAIPAGTLCYLSVPAGKTSKAFVKPVSSVVKKYVDIWLSERPQEQAALTDERTGEKVRYLFQNRGKPVGRNIVNLTVIPLLCARAGMAAEDSRGPITSHRGRASAVTALASVAGGMSLHELMQWSGHSSAQSTMHYIRIRPTQLAASFVKADRVTHMISVLIDHDPEAVSLTGPATYYDLGDSYCTNPFWSSCQHRMACIGCDFNLLKESARGLVLESKASVRRYLEEVPLTPDERAIVEQDAEKIEQALERLPLKPEG</sequence>
<dbReference type="Gene3D" id="3.30.70.270">
    <property type="match status" value="1"/>
</dbReference>
<dbReference type="Pfam" id="PF00817">
    <property type="entry name" value="IMS"/>
    <property type="match status" value="1"/>
</dbReference>
<dbReference type="InterPro" id="IPR043502">
    <property type="entry name" value="DNA/RNA_pol_sf"/>
</dbReference>
<evidence type="ECO:0000259" key="4">
    <source>
        <dbReference type="PROSITE" id="PS51898"/>
    </source>
</evidence>
<name>A0ABY2Z501_9GAMM</name>